<dbReference type="Pfam" id="PF00582">
    <property type="entry name" value="Usp"/>
    <property type="match status" value="1"/>
</dbReference>
<dbReference type="RefSeq" id="WP_127163728.1">
    <property type="nucleotide sequence ID" value="NZ_CP029822.1"/>
</dbReference>
<evidence type="ECO:0000313" key="7">
    <source>
        <dbReference type="Proteomes" id="UP000273143"/>
    </source>
</evidence>
<dbReference type="EMBL" id="CP029822">
    <property type="protein sequence ID" value="AZS50995.1"/>
    <property type="molecule type" value="Genomic_DNA"/>
</dbReference>
<keyword evidence="7" id="KW-1185">Reference proteome</keyword>
<dbReference type="InterPro" id="IPR006016">
    <property type="entry name" value="UspA"/>
</dbReference>
<comment type="subcellular location">
    <subcellularLocation>
        <location evidence="1">Cytoplasm</location>
    </subcellularLocation>
</comment>
<dbReference type="AlphaFoldDB" id="A0A3S9XEX9"/>
<comment type="similarity">
    <text evidence="2">Belongs to the universal stress protein A family.</text>
</comment>
<evidence type="ECO:0000313" key="6">
    <source>
        <dbReference type="EMBL" id="AZS50995.1"/>
    </source>
</evidence>
<dbReference type="Proteomes" id="UP000273143">
    <property type="component" value="Chromosome"/>
</dbReference>
<sequence>MKNTDSIIVVIDPKHDNHPVIRRAKEFAKVTNSSLYLLVCSESKKAANLLNDAVNSLQEAGLQVSSEIAWHENYHKTIVTVQKQQNSMLVIKTHLPDNILKRAIITPQDWKLLRVCPCPILIVNQDKPWANRPVLAAVDLGTSDKSHIELHNTLVNVAETLTYVAKGTSLHLVSVYPSPIFAEIHPDSKIHGMTSEIKQVYMKARDSFEKDHPRLNKENIHLLAGATDVVIPQVAKDLDASVCVIGNMGRTGASGALMGNTAEAILDDLDCDLLIIKPDSITVALEELMKQILA</sequence>
<dbReference type="PANTHER" id="PTHR47892:SF1">
    <property type="entry name" value="UNIVERSAL STRESS PROTEIN E"/>
    <property type="match status" value="1"/>
</dbReference>
<organism evidence="6 7">
    <name type="scientific">Entomomonas moraniae</name>
    <dbReference type="NCBI Taxonomy" id="2213226"/>
    <lineage>
        <taxon>Bacteria</taxon>
        <taxon>Pseudomonadati</taxon>
        <taxon>Pseudomonadota</taxon>
        <taxon>Gammaproteobacteria</taxon>
        <taxon>Pseudomonadales</taxon>
        <taxon>Pseudomonadaceae</taxon>
        <taxon>Entomomonas</taxon>
    </lineage>
</organism>
<proteinExistence type="inferred from homology"/>
<dbReference type="PRINTS" id="PR01438">
    <property type="entry name" value="UNVRSLSTRESS"/>
</dbReference>
<protein>
    <submittedName>
        <fullName evidence="6">Universal stress protein UspA</fullName>
    </submittedName>
</protein>
<evidence type="ECO:0000259" key="5">
    <source>
        <dbReference type="Pfam" id="PF00582"/>
    </source>
</evidence>
<evidence type="ECO:0000256" key="3">
    <source>
        <dbReference type="ARBA" id="ARBA00022490"/>
    </source>
</evidence>
<comment type="function">
    <text evidence="4">Required for resistance to DNA-damaging agents.</text>
</comment>
<evidence type="ECO:0000256" key="2">
    <source>
        <dbReference type="ARBA" id="ARBA00008791"/>
    </source>
</evidence>
<name>A0A3S9XEX9_9GAMM</name>
<dbReference type="SUPFAM" id="SSF52402">
    <property type="entry name" value="Adenine nucleotide alpha hydrolases-like"/>
    <property type="match status" value="2"/>
</dbReference>
<dbReference type="GO" id="GO:0005737">
    <property type="term" value="C:cytoplasm"/>
    <property type="evidence" value="ECO:0007669"/>
    <property type="project" value="UniProtKB-SubCell"/>
</dbReference>
<evidence type="ECO:0000256" key="1">
    <source>
        <dbReference type="ARBA" id="ARBA00004496"/>
    </source>
</evidence>
<evidence type="ECO:0000256" key="4">
    <source>
        <dbReference type="ARBA" id="ARBA00037131"/>
    </source>
</evidence>
<dbReference type="Gene3D" id="3.40.50.12370">
    <property type="match status" value="1"/>
</dbReference>
<dbReference type="PANTHER" id="PTHR47892">
    <property type="entry name" value="UNIVERSAL STRESS PROTEIN E"/>
    <property type="match status" value="1"/>
</dbReference>
<accession>A0A3S9XEX9</accession>
<feature type="domain" description="UspA" evidence="5">
    <location>
        <begin position="132"/>
        <end position="277"/>
    </location>
</feature>
<keyword evidence="3" id="KW-0963">Cytoplasm</keyword>
<reference evidence="7" key="1">
    <citation type="submission" date="2018-06" db="EMBL/GenBank/DDBJ databases">
        <title>Complete genome of Pseudomonas insecticola strain QZS01.</title>
        <authorList>
            <person name="Wang J."/>
            <person name="Su Q."/>
        </authorList>
    </citation>
    <scope>NUCLEOTIDE SEQUENCE [LARGE SCALE GENOMIC DNA]</scope>
    <source>
        <strain evidence="7">QZS01</strain>
    </source>
</reference>
<dbReference type="InterPro" id="IPR006015">
    <property type="entry name" value="Universal_stress_UspA"/>
</dbReference>
<gene>
    <name evidence="6" type="ORF">DM558_09475</name>
</gene>
<dbReference type="KEGG" id="emo:DM558_09475"/>